<organism evidence="2 3">
    <name type="scientific">Paraconiothyrium brasiliense</name>
    <dbReference type="NCBI Taxonomy" id="300254"/>
    <lineage>
        <taxon>Eukaryota</taxon>
        <taxon>Fungi</taxon>
        <taxon>Dikarya</taxon>
        <taxon>Ascomycota</taxon>
        <taxon>Pezizomycotina</taxon>
        <taxon>Dothideomycetes</taxon>
        <taxon>Pleosporomycetidae</taxon>
        <taxon>Pleosporales</taxon>
        <taxon>Massarineae</taxon>
        <taxon>Didymosphaeriaceae</taxon>
        <taxon>Paraconiothyrium</taxon>
    </lineage>
</organism>
<gene>
    <name evidence="2" type="ORF">SLS60_010606</name>
</gene>
<accession>A0ABR3QNX9</accession>
<proteinExistence type="predicted"/>
<evidence type="ECO:0000313" key="3">
    <source>
        <dbReference type="Proteomes" id="UP001521785"/>
    </source>
</evidence>
<protein>
    <recommendedName>
        <fullName evidence="4">EGF-like domain-containing protein</fullName>
    </recommendedName>
</protein>
<comment type="caution">
    <text evidence="2">The sequence shown here is derived from an EMBL/GenBank/DDBJ whole genome shotgun (WGS) entry which is preliminary data.</text>
</comment>
<feature type="region of interest" description="Disordered" evidence="1">
    <location>
        <begin position="235"/>
        <end position="269"/>
    </location>
</feature>
<feature type="compositionally biased region" description="Acidic residues" evidence="1">
    <location>
        <begin position="498"/>
        <end position="514"/>
    </location>
</feature>
<feature type="compositionally biased region" description="Basic and acidic residues" evidence="1">
    <location>
        <begin position="623"/>
        <end position="634"/>
    </location>
</feature>
<feature type="compositionally biased region" description="Basic residues" evidence="1">
    <location>
        <begin position="722"/>
        <end position="743"/>
    </location>
</feature>
<dbReference type="EMBL" id="JAKJXO020000018">
    <property type="protein sequence ID" value="KAL1593873.1"/>
    <property type="molecule type" value="Genomic_DNA"/>
</dbReference>
<feature type="compositionally biased region" description="Acidic residues" evidence="1">
    <location>
        <begin position="459"/>
        <end position="470"/>
    </location>
</feature>
<dbReference type="Proteomes" id="UP001521785">
    <property type="component" value="Unassembled WGS sequence"/>
</dbReference>
<keyword evidence="3" id="KW-1185">Reference proteome</keyword>
<reference evidence="2 3" key="1">
    <citation type="submission" date="2024-02" db="EMBL/GenBank/DDBJ databases">
        <title>De novo assembly and annotation of 12 fungi associated with fruit tree decline syndrome in Ontario, Canada.</title>
        <authorList>
            <person name="Sulman M."/>
            <person name="Ellouze W."/>
            <person name="Ilyukhin E."/>
        </authorList>
    </citation>
    <scope>NUCLEOTIDE SEQUENCE [LARGE SCALE GENOMIC DNA]</scope>
    <source>
        <strain evidence="2 3">M42-189</strain>
    </source>
</reference>
<sequence length="940" mass="94323">MKLAAQAQLETSVIESPTPGQIVDIFVDNGSTLPPGVGFSDLPTATGPFSVVPTADAVIPPGTNDVVLPAVSIADAVIPQGTNDVVLPAVPTADAVIPPGTNDVVLPAATLPSDNSLNGVQIGSSILPVTRSLSGIGGVLAAGISSAIRGLPLASGTRLPIIPPVGPGLPASTANTASIASTASTASSNGIGGFGSFALDEPEVQAQDGIDQVAPVTLDDSTDGLIGAADAANATPAPATVDGATNDAVGDTGSNLPSPTDSLAPAPAENNVNDASVLAAPVPIANTNNQPVSGLAIADDQAGGDALSTNALDDPSAQPPLPDEGVVPNAADVPIPVSGDETPVPPTDSTPIQATAPGDTTGLEANAFDSGLQPPASGDNGVVGATGGQPSSDAPPYDPFTGANDGPYIPQQPPIGPSGYDGDDNTQYDAEGQGSSPHGRRPGQDPKDPSLAPYSSGNDVEDTTEYDGEDYGNGPNGQSKSHGKNPTKGNGPDHSGDDSEEECPEWCLENDDSSSPEPSSDSHHGGKPSDDHSSTSSADHAKETGGKRKHKKKKSKKSSKTPHRIAVTVDDNVVYTSDYKREVTDGAPSSGGFTGFKWPSKKISDSSEGGDDSQGSQGQSQDKPSEGQGQDKDSSASGSSQNDKEISDQLQKGSKGQRTGENDSAADSGDGVSGSALPDWLNDLQKPKESGSPDSAKNSTASSSGAKDSSGTSSGSENNSTKGKKKKSKGKCPKSCKNKKGSKPSKTSDTGLAGKPSDEQPSGSAPGGQPTGAPLSSEAPSVEGAPTAVTGTPDFAAPTTFVTLASEKEGEAPATEVKGGDSPEATGDAGKGGLPAGKEDSGDTFTGSTLAGVCPKQCNPFNPAENLCDHESSGCTTAGGSKYYCACRAGYKLSDSSNKDFSKQFKVPGQPYVYVFPGAKCDKQCDDGLCDEVMVREHCV</sequence>
<name>A0ABR3QNX9_9PLEO</name>
<feature type="compositionally biased region" description="Polar residues" evidence="1">
    <location>
        <begin position="252"/>
        <end position="261"/>
    </location>
</feature>
<evidence type="ECO:0008006" key="4">
    <source>
        <dbReference type="Google" id="ProtNLM"/>
    </source>
</evidence>
<feature type="compositionally biased region" description="Low complexity" evidence="1">
    <location>
        <begin position="613"/>
        <end position="622"/>
    </location>
</feature>
<evidence type="ECO:0000313" key="2">
    <source>
        <dbReference type="EMBL" id="KAL1593873.1"/>
    </source>
</evidence>
<feature type="compositionally biased region" description="Basic residues" evidence="1">
    <location>
        <begin position="547"/>
        <end position="563"/>
    </location>
</feature>
<feature type="compositionally biased region" description="Low complexity" evidence="1">
    <location>
        <begin position="663"/>
        <end position="676"/>
    </location>
</feature>
<feature type="compositionally biased region" description="Polar residues" evidence="1">
    <location>
        <begin position="427"/>
        <end position="436"/>
    </location>
</feature>
<feature type="compositionally biased region" description="Basic and acidic residues" evidence="1">
    <location>
        <begin position="520"/>
        <end position="546"/>
    </location>
</feature>
<evidence type="ECO:0000256" key="1">
    <source>
        <dbReference type="SAM" id="MobiDB-lite"/>
    </source>
</evidence>
<feature type="compositionally biased region" description="Polar residues" evidence="1">
    <location>
        <begin position="648"/>
        <end position="659"/>
    </location>
</feature>
<feature type="compositionally biased region" description="Low complexity" evidence="1">
    <location>
        <begin position="698"/>
        <end position="721"/>
    </location>
</feature>
<feature type="region of interest" description="Disordered" evidence="1">
    <location>
        <begin position="304"/>
        <end position="844"/>
    </location>
</feature>